<feature type="compositionally biased region" description="Basic and acidic residues" evidence="5">
    <location>
        <begin position="37"/>
        <end position="57"/>
    </location>
</feature>
<evidence type="ECO:0000256" key="2">
    <source>
        <dbReference type="ARBA" id="ARBA00023316"/>
    </source>
</evidence>
<dbReference type="Proteomes" id="UP000249590">
    <property type="component" value="Unassembled WGS sequence"/>
</dbReference>
<evidence type="ECO:0000313" key="8">
    <source>
        <dbReference type="Proteomes" id="UP000249590"/>
    </source>
</evidence>
<comment type="caution">
    <text evidence="7">The sequence shown here is derived from an EMBL/GenBank/DDBJ whole genome shotgun (WGS) entry which is preliminary data.</text>
</comment>
<feature type="region of interest" description="Disordered" evidence="5">
    <location>
        <begin position="24"/>
        <end position="57"/>
    </location>
</feature>
<dbReference type="GO" id="GO:0008932">
    <property type="term" value="F:lytic endotransglycosylase activity"/>
    <property type="evidence" value="ECO:0007669"/>
    <property type="project" value="UniProtKB-UniRule"/>
</dbReference>
<evidence type="ECO:0000256" key="3">
    <source>
        <dbReference type="HAMAP-Rule" id="MF_02071"/>
    </source>
</evidence>
<proteinExistence type="inferred from homology"/>
<dbReference type="Gene3D" id="2.40.40.10">
    <property type="entry name" value="RlpA-like domain"/>
    <property type="match status" value="1"/>
</dbReference>
<dbReference type="EC" id="4.2.2.-" evidence="3"/>
<dbReference type="PANTHER" id="PTHR34183">
    <property type="entry name" value="ENDOLYTIC PEPTIDOGLYCAN TRANSGLYCOSYLASE RLPA"/>
    <property type="match status" value="1"/>
</dbReference>
<accession>A0A8B2NVQ9</accession>
<feature type="domain" description="RlpA-like protein double-psi beta-barrel" evidence="6">
    <location>
        <begin position="92"/>
        <end position="180"/>
    </location>
</feature>
<evidence type="ECO:0000256" key="4">
    <source>
        <dbReference type="RuleBase" id="RU003495"/>
    </source>
</evidence>
<keyword evidence="8" id="KW-1185">Reference proteome</keyword>
<evidence type="ECO:0000259" key="6">
    <source>
        <dbReference type="Pfam" id="PF03330"/>
    </source>
</evidence>
<feature type="compositionally biased region" description="Basic residues" evidence="5">
    <location>
        <begin position="24"/>
        <end position="36"/>
    </location>
</feature>
<keyword evidence="1 3" id="KW-0456">Lyase</keyword>
<organism evidence="7 8">
    <name type="scientific">Acuticoccus sediminis</name>
    <dbReference type="NCBI Taxonomy" id="2184697"/>
    <lineage>
        <taxon>Bacteria</taxon>
        <taxon>Pseudomonadati</taxon>
        <taxon>Pseudomonadota</taxon>
        <taxon>Alphaproteobacteria</taxon>
        <taxon>Hyphomicrobiales</taxon>
        <taxon>Amorphaceae</taxon>
        <taxon>Acuticoccus</taxon>
    </lineage>
</organism>
<keyword evidence="7" id="KW-0449">Lipoprotein</keyword>
<dbReference type="InterPro" id="IPR009009">
    <property type="entry name" value="RlpA-like_DPBB"/>
</dbReference>
<dbReference type="OrthoDB" id="9779128at2"/>
<dbReference type="GO" id="GO:0071555">
    <property type="term" value="P:cell wall organization"/>
    <property type="evidence" value="ECO:0007669"/>
    <property type="project" value="UniProtKB-KW"/>
</dbReference>
<dbReference type="Pfam" id="PF03330">
    <property type="entry name" value="DPBB_1"/>
    <property type="match status" value="1"/>
</dbReference>
<comment type="similarity">
    <text evidence="3 4">Belongs to the RlpA family.</text>
</comment>
<dbReference type="EMBL" id="QHHQ01000001">
    <property type="protein sequence ID" value="RAI04248.1"/>
    <property type="molecule type" value="Genomic_DNA"/>
</dbReference>
<evidence type="ECO:0000313" key="7">
    <source>
        <dbReference type="EMBL" id="RAI04248.1"/>
    </source>
</evidence>
<dbReference type="HAMAP" id="MF_02071">
    <property type="entry name" value="RlpA"/>
    <property type="match status" value="1"/>
</dbReference>
<gene>
    <name evidence="3" type="primary">rlpA</name>
    <name evidence="7" type="ORF">DLJ53_07340</name>
</gene>
<dbReference type="CDD" id="cd22268">
    <property type="entry name" value="DPBB_RlpA-like"/>
    <property type="match status" value="1"/>
</dbReference>
<dbReference type="NCBIfam" id="TIGR00413">
    <property type="entry name" value="rlpA"/>
    <property type="match status" value="1"/>
</dbReference>
<evidence type="ECO:0000256" key="5">
    <source>
        <dbReference type="SAM" id="MobiDB-lite"/>
    </source>
</evidence>
<reference evidence="7 8" key="1">
    <citation type="submission" date="2018-05" db="EMBL/GenBank/DDBJ databases">
        <title>Acuticoccus sediminis sp. nov., isolated from deep-sea sediment of Indian Ocean.</title>
        <authorList>
            <person name="Liu X."/>
            <person name="Lai Q."/>
            <person name="Du Y."/>
            <person name="Sun F."/>
            <person name="Zhang X."/>
            <person name="Wang S."/>
            <person name="Shao Z."/>
        </authorList>
    </citation>
    <scope>NUCLEOTIDE SEQUENCE [LARGE SCALE GENOMIC DNA]</scope>
    <source>
        <strain evidence="7 8">PTG4-2</strain>
    </source>
</reference>
<dbReference type="SUPFAM" id="SSF50685">
    <property type="entry name" value="Barwin-like endoglucanases"/>
    <property type="match status" value="1"/>
</dbReference>
<sequence length="184" mass="20551">MPCGKLRYNFRKIVRCRPNEGLPRRHRRLTKRRRRETPRCCRRDTSTLRPRHSDDRTTNMLHARAALATAVAALFLATSIPMATDAMAGKVSSGTASFYGKRFHGRRTANGERFNMNALTAAHRTLPFGTRVKVTNPATGRSVTVRINDRGPFHGKRTIDLSRAAAAKIGMVDQGVAKVKLEVL</sequence>
<keyword evidence="2 3" id="KW-0961">Cell wall biogenesis/degradation</keyword>
<dbReference type="PANTHER" id="PTHR34183:SF1">
    <property type="entry name" value="ENDOLYTIC PEPTIDOGLYCAN TRANSGLYCOSYLASE RLPA"/>
    <property type="match status" value="1"/>
</dbReference>
<dbReference type="AlphaFoldDB" id="A0A8B2NVQ9"/>
<dbReference type="InterPro" id="IPR012997">
    <property type="entry name" value="RplA"/>
</dbReference>
<comment type="function">
    <text evidence="3">Lytic transglycosylase with a strong preference for naked glycan strands that lack stem peptides.</text>
</comment>
<dbReference type="InterPro" id="IPR036908">
    <property type="entry name" value="RlpA-like_sf"/>
</dbReference>
<protein>
    <recommendedName>
        <fullName evidence="3">Endolytic peptidoglycan transglycosylase RlpA</fullName>
        <ecNumber evidence="3">4.2.2.-</ecNumber>
    </recommendedName>
</protein>
<evidence type="ECO:0000256" key="1">
    <source>
        <dbReference type="ARBA" id="ARBA00023239"/>
    </source>
</evidence>
<dbReference type="GO" id="GO:0000270">
    <property type="term" value="P:peptidoglycan metabolic process"/>
    <property type="evidence" value="ECO:0007669"/>
    <property type="project" value="UniProtKB-UniRule"/>
</dbReference>
<name>A0A8B2NVQ9_9HYPH</name>
<dbReference type="InterPro" id="IPR034718">
    <property type="entry name" value="RlpA"/>
</dbReference>